<evidence type="ECO:0000313" key="4">
    <source>
        <dbReference type="Proteomes" id="UP000612746"/>
    </source>
</evidence>
<proteinExistence type="predicted"/>
<feature type="compositionally biased region" description="Polar residues" evidence="1">
    <location>
        <begin position="421"/>
        <end position="430"/>
    </location>
</feature>
<organism evidence="3 4">
    <name type="scientific">Umbelopsis vinacea</name>
    <dbReference type="NCBI Taxonomy" id="44442"/>
    <lineage>
        <taxon>Eukaryota</taxon>
        <taxon>Fungi</taxon>
        <taxon>Fungi incertae sedis</taxon>
        <taxon>Mucoromycota</taxon>
        <taxon>Mucoromycotina</taxon>
        <taxon>Umbelopsidomycetes</taxon>
        <taxon>Umbelopsidales</taxon>
        <taxon>Umbelopsidaceae</taxon>
        <taxon>Umbelopsis</taxon>
    </lineage>
</organism>
<sequence>MKIAQSTTDATTPSDQSTPQTDDTSSDSGSTDSTSTDDPTSATPDPGTSSPTPPSTTTTTTQEPTTTTTTTKDAPTATTEEPSPTTTQAPQTTPAAPVPFTTTDVIVHITSVIASQPAPSISSIFMPSSSSMASIVSSSFIASAASTSAILPLPTTGCSANNGTCPTGNFCSNQTCQALLADGTACSDGSMCLSGMCSDSICGPSTSSSAGQNSAGKIAGIVLGSVGGVGCAVGVLFCVRRRNRNHQIQRMRGFTPSMALNGHLNDKNMGNFQRMNNSAERHKSNYSFNSEQAALESLSSMSMSMSPIGRQSAVYYKDNQLHSLSGTMSPFEDTTSYTSSQPVMMASVPLAAYKSGPRSSKFDFLQNALSNRQKPTAVSPLASPSVASSVRHSGLSSVSNWEALISQPRSGFADSERQRGSNRMSSTTFGSGHHHVGIGDDESVADPVFSPAVSYASARVVMPNQAPTSHNPFRTFTPSQVPQDAWTKEDEDGMKNYQYF</sequence>
<feature type="region of interest" description="Disordered" evidence="1">
    <location>
        <begin position="469"/>
        <end position="492"/>
    </location>
</feature>
<evidence type="ECO:0000256" key="2">
    <source>
        <dbReference type="SAM" id="Phobius"/>
    </source>
</evidence>
<dbReference type="AlphaFoldDB" id="A0A8H7PQT6"/>
<keyword evidence="2" id="KW-0472">Membrane</keyword>
<name>A0A8H7PQT6_9FUNG</name>
<feature type="region of interest" description="Disordered" evidence="1">
    <location>
        <begin position="409"/>
        <end position="431"/>
    </location>
</feature>
<dbReference type="OrthoDB" id="2437184at2759"/>
<reference evidence="3" key="1">
    <citation type="submission" date="2020-12" db="EMBL/GenBank/DDBJ databases">
        <title>Metabolic potential, ecology and presence of endohyphal bacteria is reflected in genomic diversity of Mucoromycotina.</title>
        <authorList>
            <person name="Muszewska A."/>
            <person name="Okrasinska A."/>
            <person name="Steczkiewicz K."/>
            <person name="Drgas O."/>
            <person name="Orlowska M."/>
            <person name="Perlinska-Lenart U."/>
            <person name="Aleksandrzak-Piekarczyk T."/>
            <person name="Szatraj K."/>
            <person name="Zielenkiewicz U."/>
            <person name="Pilsyk S."/>
            <person name="Malc E."/>
            <person name="Mieczkowski P."/>
            <person name="Kruszewska J.S."/>
            <person name="Biernat P."/>
            <person name="Pawlowska J."/>
        </authorList>
    </citation>
    <scope>NUCLEOTIDE SEQUENCE</scope>
    <source>
        <strain evidence="3">WA0000051536</strain>
    </source>
</reference>
<feature type="compositionally biased region" description="Low complexity" evidence="1">
    <location>
        <begin position="11"/>
        <end position="98"/>
    </location>
</feature>
<gene>
    <name evidence="3" type="ORF">INT44_001755</name>
</gene>
<keyword evidence="4" id="KW-1185">Reference proteome</keyword>
<feature type="compositionally biased region" description="Polar residues" evidence="1">
    <location>
        <begin position="469"/>
        <end position="482"/>
    </location>
</feature>
<dbReference type="EMBL" id="JAEPRA010000011">
    <property type="protein sequence ID" value="KAG2178602.1"/>
    <property type="molecule type" value="Genomic_DNA"/>
</dbReference>
<accession>A0A8H7PQT6</accession>
<keyword evidence="2" id="KW-0812">Transmembrane</keyword>
<feature type="compositionally biased region" description="Polar residues" evidence="1">
    <location>
        <begin position="1"/>
        <end position="10"/>
    </location>
</feature>
<feature type="transmembrane region" description="Helical" evidence="2">
    <location>
        <begin position="218"/>
        <end position="239"/>
    </location>
</feature>
<evidence type="ECO:0000256" key="1">
    <source>
        <dbReference type="SAM" id="MobiDB-lite"/>
    </source>
</evidence>
<evidence type="ECO:0000313" key="3">
    <source>
        <dbReference type="EMBL" id="KAG2178602.1"/>
    </source>
</evidence>
<dbReference type="Proteomes" id="UP000612746">
    <property type="component" value="Unassembled WGS sequence"/>
</dbReference>
<keyword evidence="2" id="KW-1133">Transmembrane helix</keyword>
<feature type="region of interest" description="Disordered" evidence="1">
    <location>
        <begin position="1"/>
        <end position="98"/>
    </location>
</feature>
<comment type="caution">
    <text evidence="3">The sequence shown here is derived from an EMBL/GenBank/DDBJ whole genome shotgun (WGS) entry which is preliminary data.</text>
</comment>
<protein>
    <submittedName>
        <fullName evidence="3">Uncharacterized protein</fullName>
    </submittedName>
</protein>